<sequence>MRRSTAPEAAVTLVGRPRSAKACARLSCAGSRTGAVGGETGAVAGGAGVGANVDARVGAGVGAAVGVDAAVGFGAAPLSTPEKVGARTAPPKAASVPLEGVAAAPETEGAPTVGVRDRLEPDARGGALAVFSVFAASAALVAPERIGGSSPSG</sequence>
<dbReference type="EMBL" id="JALHLF010000067">
    <property type="protein sequence ID" value="MCJ2183918.1"/>
    <property type="molecule type" value="Genomic_DNA"/>
</dbReference>
<organism evidence="2 3">
    <name type="scientific">Novosphingobium organovorum</name>
    <dbReference type="NCBI Taxonomy" id="2930092"/>
    <lineage>
        <taxon>Bacteria</taxon>
        <taxon>Pseudomonadati</taxon>
        <taxon>Pseudomonadota</taxon>
        <taxon>Alphaproteobacteria</taxon>
        <taxon>Sphingomonadales</taxon>
        <taxon>Sphingomonadaceae</taxon>
        <taxon>Novosphingobium</taxon>
    </lineage>
</organism>
<feature type="non-terminal residue" evidence="2">
    <location>
        <position position="153"/>
    </location>
</feature>
<proteinExistence type="predicted"/>
<name>A0ABT0BGD6_9SPHN</name>
<dbReference type="RefSeq" id="WP_244022227.1">
    <property type="nucleotide sequence ID" value="NZ_JALHLF010000067.1"/>
</dbReference>
<evidence type="ECO:0000256" key="1">
    <source>
        <dbReference type="SAM" id="MobiDB-lite"/>
    </source>
</evidence>
<feature type="region of interest" description="Disordered" evidence="1">
    <location>
        <begin position="79"/>
        <end position="118"/>
    </location>
</feature>
<comment type="caution">
    <text evidence="2">The sequence shown here is derived from an EMBL/GenBank/DDBJ whole genome shotgun (WGS) entry which is preliminary data.</text>
</comment>
<evidence type="ECO:0000313" key="2">
    <source>
        <dbReference type="EMBL" id="MCJ2183918.1"/>
    </source>
</evidence>
<protein>
    <submittedName>
        <fullName evidence="2">Uncharacterized protein</fullName>
    </submittedName>
</protein>
<accession>A0ABT0BGD6</accession>
<reference evidence="2" key="1">
    <citation type="submission" date="2022-03" db="EMBL/GenBank/DDBJ databases">
        <title>Identification of a novel bacterium isolated from mangrove sediments.</title>
        <authorList>
            <person name="Pan X."/>
        </authorList>
    </citation>
    <scope>NUCLEOTIDE SEQUENCE</scope>
    <source>
        <strain evidence="2">B1949</strain>
    </source>
</reference>
<keyword evidence="3" id="KW-1185">Reference proteome</keyword>
<gene>
    <name evidence="2" type="ORF">MTR62_14615</name>
</gene>
<evidence type="ECO:0000313" key="3">
    <source>
        <dbReference type="Proteomes" id="UP001162881"/>
    </source>
</evidence>
<dbReference type="Proteomes" id="UP001162881">
    <property type="component" value="Unassembled WGS sequence"/>
</dbReference>